<dbReference type="GO" id="GO:0005524">
    <property type="term" value="F:ATP binding"/>
    <property type="evidence" value="ECO:0007669"/>
    <property type="project" value="UniProtKB-KW"/>
</dbReference>
<sequence>MTNVAENERVKSKRPKNTESQLIFGGTFDPFHLGHLNLCKHIAGDLNVNKITLLPANIPPHKAAAKVCSQHRLAMLQALAQQVPLFRVDGRELNRDKPSYTVDTLEEIKLEKPSLSLSLLIGMDSLLSFTQWHQWQEILARVNLIVCTRPNYTLNIKQLHAELQQRLTDKASLNLADVGQIYLAPSANVDLSSTDIRYQLSQVNTYDSSSVTTSSQVPSQAFNQLPKVIAEYIKQHQLYC</sequence>
<dbReference type="HAMAP" id="MF_00244">
    <property type="entry name" value="NaMN_adenylyltr"/>
    <property type="match status" value="1"/>
</dbReference>
<gene>
    <name evidence="11" type="primary">nadD</name>
    <name evidence="13" type="ORF">DXX94_05165</name>
</gene>
<evidence type="ECO:0000256" key="7">
    <source>
        <dbReference type="ARBA" id="ARBA00022741"/>
    </source>
</evidence>
<dbReference type="Pfam" id="PF01467">
    <property type="entry name" value="CTP_transf_like"/>
    <property type="match status" value="1"/>
</dbReference>
<protein>
    <recommendedName>
        <fullName evidence="11">Probable nicotinate-nucleotide adenylyltransferase</fullName>
        <ecNumber evidence="11">2.7.7.18</ecNumber>
    </recommendedName>
    <alternativeName>
        <fullName evidence="11">Deamido-NAD(+) diphosphorylase</fullName>
    </alternativeName>
    <alternativeName>
        <fullName evidence="11">Deamido-NAD(+) pyrophosphorylase</fullName>
    </alternativeName>
    <alternativeName>
        <fullName evidence="11">Nicotinate mononucleotide adenylyltransferase</fullName>
        <shortName evidence="11">NaMN adenylyltransferase</shortName>
    </alternativeName>
</protein>
<comment type="pathway">
    <text evidence="2 11">Cofactor biosynthesis; NAD(+) biosynthesis; deamido-NAD(+) from nicotinate D-ribonucleotide: step 1/1.</text>
</comment>
<dbReference type="RefSeq" id="WP_116014300.1">
    <property type="nucleotide sequence ID" value="NZ_QUOT01000001.1"/>
</dbReference>
<accession>A0A3E0TZQ9</accession>
<dbReference type="EMBL" id="QUOT01000001">
    <property type="protein sequence ID" value="REL30138.1"/>
    <property type="molecule type" value="Genomic_DNA"/>
</dbReference>
<dbReference type="Gene3D" id="3.40.50.620">
    <property type="entry name" value="HUPs"/>
    <property type="match status" value="1"/>
</dbReference>
<dbReference type="PANTHER" id="PTHR39321">
    <property type="entry name" value="NICOTINATE-NUCLEOTIDE ADENYLYLTRANSFERASE-RELATED"/>
    <property type="match status" value="1"/>
</dbReference>
<evidence type="ECO:0000256" key="8">
    <source>
        <dbReference type="ARBA" id="ARBA00022840"/>
    </source>
</evidence>
<evidence type="ECO:0000256" key="5">
    <source>
        <dbReference type="ARBA" id="ARBA00022679"/>
    </source>
</evidence>
<comment type="function">
    <text evidence="1 11">Catalyzes the reversible adenylation of nicotinate mononucleotide (NaMN) to nicotinic acid adenine dinucleotide (NaAD).</text>
</comment>
<dbReference type="Proteomes" id="UP000256899">
    <property type="component" value="Unassembled WGS sequence"/>
</dbReference>
<evidence type="ECO:0000256" key="4">
    <source>
        <dbReference type="ARBA" id="ARBA00022642"/>
    </source>
</evidence>
<evidence type="ECO:0000256" key="9">
    <source>
        <dbReference type="ARBA" id="ARBA00023027"/>
    </source>
</evidence>
<reference evidence="14" key="1">
    <citation type="submission" date="2018-08" db="EMBL/GenBank/DDBJ databases">
        <title>Thalassotalea euphylliae genome.</title>
        <authorList>
            <person name="Summers S."/>
            <person name="Rice S.A."/>
            <person name="Freckelton M.L."/>
            <person name="Nedved B.T."/>
            <person name="Hadfield M.G."/>
        </authorList>
    </citation>
    <scope>NUCLEOTIDE SEQUENCE [LARGE SCALE GENOMIC DNA]</scope>
    <source>
        <strain evidence="14">H3</strain>
    </source>
</reference>
<dbReference type="NCBIfam" id="TIGR00125">
    <property type="entry name" value="cyt_tran_rel"/>
    <property type="match status" value="1"/>
</dbReference>
<dbReference type="SUPFAM" id="SSF52374">
    <property type="entry name" value="Nucleotidylyl transferase"/>
    <property type="match status" value="1"/>
</dbReference>
<comment type="catalytic activity">
    <reaction evidence="10 11">
        <text>nicotinate beta-D-ribonucleotide + ATP + H(+) = deamido-NAD(+) + diphosphate</text>
        <dbReference type="Rhea" id="RHEA:22860"/>
        <dbReference type="ChEBI" id="CHEBI:15378"/>
        <dbReference type="ChEBI" id="CHEBI:30616"/>
        <dbReference type="ChEBI" id="CHEBI:33019"/>
        <dbReference type="ChEBI" id="CHEBI:57502"/>
        <dbReference type="ChEBI" id="CHEBI:58437"/>
        <dbReference type="EC" id="2.7.7.18"/>
    </reaction>
</comment>
<feature type="domain" description="Cytidyltransferase-like" evidence="12">
    <location>
        <begin position="23"/>
        <end position="197"/>
    </location>
</feature>
<dbReference type="InterPro" id="IPR004821">
    <property type="entry name" value="Cyt_trans-like"/>
</dbReference>
<keyword evidence="7 11" id="KW-0547">Nucleotide-binding</keyword>
<keyword evidence="5 11" id="KW-0808">Transferase</keyword>
<dbReference type="GO" id="GO:0004515">
    <property type="term" value="F:nicotinate-nucleotide adenylyltransferase activity"/>
    <property type="evidence" value="ECO:0007669"/>
    <property type="project" value="UniProtKB-UniRule"/>
</dbReference>
<evidence type="ECO:0000256" key="6">
    <source>
        <dbReference type="ARBA" id="ARBA00022695"/>
    </source>
</evidence>
<comment type="caution">
    <text evidence="13">The sequence shown here is derived from an EMBL/GenBank/DDBJ whole genome shotgun (WGS) entry which is preliminary data.</text>
</comment>
<keyword evidence="9 11" id="KW-0520">NAD</keyword>
<dbReference type="InterPro" id="IPR014729">
    <property type="entry name" value="Rossmann-like_a/b/a_fold"/>
</dbReference>
<evidence type="ECO:0000313" key="13">
    <source>
        <dbReference type="EMBL" id="REL30138.1"/>
    </source>
</evidence>
<name>A0A3E0TZQ9_9GAMM</name>
<dbReference type="NCBIfam" id="NF000839">
    <property type="entry name" value="PRK00071.1-1"/>
    <property type="match status" value="1"/>
</dbReference>
<dbReference type="EC" id="2.7.7.18" evidence="11"/>
<evidence type="ECO:0000256" key="3">
    <source>
        <dbReference type="ARBA" id="ARBA00009014"/>
    </source>
</evidence>
<keyword evidence="8 11" id="KW-0067">ATP-binding</keyword>
<dbReference type="NCBIfam" id="TIGR00482">
    <property type="entry name" value="nicotinate (nicotinamide) nucleotide adenylyltransferase"/>
    <property type="match status" value="1"/>
</dbReference>
<keyword evidence="14" id="KW-1185">Reference proteome</keyword>
<dbReference type="AlphaFoldDB" id="A0A3E0TZQ9"/>
<dbReference type="CDD" id="cd02165">
    <property type="entry name" value="NMNAT"/>
    <property type="match status" value="1"/>
</dbReference>
<dbReference type="UniPathway" id="UPA00253">
    <property type="reaction ID" value="UER00332"/>
</dbReference>
<evidence type="ECO:0000256" key="2">
    <source>
        <dbReference type="ARBA" id="ARBA00005019"/>
    </source>
</evidence>
<evidence type="ECO:0000259" key="12">
    <source>
        <dbReference type="Pfam" id="PF01467"/>
    </source>
</evidence>
<evidence type="ECO:0000256" key="1">
    <source>
        <dbReference type="ARBA" id="ARBA00002324"/>
    </source>
</evidence>
<evidence type="ECO:0000256" key="11">
    <source>
        <dbReference type="HAMAP-Rule" id="MF_00244"/>
    </source>
</evidence>
<dbReference type="GO" id="GO:0009435">
    <property type="term" value="P:NAD+ biosynthetic process"/>
    <property type="evidence" value="ECO:0007669"/>
    <property type="project" value="UniProtKB-UniRule"/>
</dbReference>
<evidence type="ECO:0000256" key="10">
    <source>
        <dbReference type="ARBA" id="ARBA00048721"/>
    </source>
</evidence>
<proteinExistence type="inferred from homology"/>
<organism evidence="13 14">
    <name type="scientific">Thalassotalea euphylliae</name>
    <dbReference type="NCBI Taxonomy" id="1655234"/>
    <lineage>
        <taxon>Bacteria</taxon>
        <taxon>Pseudomonadati</taxon>
        <taxon>Pseudomonadota</taxon>
        <taxon>Gammaproteobacteria</taxon>
        <taxon>Alteromonadales</taxon>
        <taxon>Colwelliaceae</taxon>
        <taxon>Thalassotalea</taxon>
    </lineage>
</organism>
<comment type="similarity">
    <text evidence="3 11">Belongs to the NadD family.</text>
</comment>
<keyword evidence="4 11" id="KW-0662">Pyridine nucleotide biosynthesis</keyword>
<keyword evidence="6 11" id="KW-0548">Nucleotidyltransferase</keyword>
<dbReference type="InterPro" id="IPR005248">
    <property type="entry name" value="NadD/NMNAT"/>
</dbReference>
<dbReference type="PANTHER" id="PTHR39321:SF3">
    <property type="entry name" value="PHOSPHOPANTETHEINE ADENYLYLTRANSFERASE"/>
    <property type="match status" value="1"/>
</dbReference>
<evidence type="ECO:0000313" key="14">
    <source>
        <dbReference type="Proteomes" id="UP000256899"/>
    </source>
</evidence>